<protein>
    <submittedName>
        <fullName evidence="1">Uncharacterized protein</fullName>
    </submittedName>
</protein>
<gene>
    <name evidence="1" type="ORF">FJT64_006951</name>
</gene>
<reference evidence="1 2" key="1">
    <citation type="submission" date="2019-07" db="EMBL/GenBank/DDBJ databases">
        <title>Draft genome assembly of a fouling barnacle, Amphibalanus amphitrite (Darwin, 1854): The first reference genome for Thecostraca.</title>
        <authorList>
            <person name="Kim W."/>
        </authorList>
    </citation>
    <scope>NUCLEOTIDE SEQUENCE [LARGE SCALE GENOMIC DNA]</scope>
    <source>
        <strain evidence="1">SNU_AA5</strain>
        <tissue evidence="1">Soma without cirri and trophi</tissue>
    </source>
</reference>
<comment type="caution">
    <text evidence="1">The sequence shown here is derived from an EMBL/GenBank/DDBJ whole genome shotgun (WGS) entry which is preliminary data.</text>
</comment>
<evidence type="ECO:0000313" key="2">
    <source>
        <dbReference type="Proteomes" id="UP000440578"/>
    </source>
</evidence>
<dbReference type="EMBL" id="VIIS01001613">
    <property type="protein sequence ID" value="KAF0295539.1"/>
    <property type="molecule type" value="Genomic_DNA"/>
</dbReference>
<dbReference type="InterPro" id="IPR013083">
    <property type="entry name" value="Znf_RING/FYVE/PHD"/>
</dbReference>
<dbReference type="Proteomes" id="UP000440578">
    <property type="component" value="Unassembled WGS sequence"/>
</dbReference>
<accession>A0A6A4VRJ9</accession>
<name>A0A6A4VRJ9_AMPAM</name>
<proteinExistence type="predicted"/>
<organism evidence="1 2">
    <name type="scientific">Amphibalanus amphitrite</name>
    <name type="common">Striped barnacle</name>
    <name type="synonym">Balanus amphitrite</name>
    <dbReference type="NCBI Taxonomy" id="1232801"/>
    <lineage>
        <taxon>Eukaryota</taxon>
        <taxon>Metazoa</taxon>
        <taxon>Ecdysozoa</taxon>
        <taxon>Arthropoda</taxon>
        <taxon>Crustacea</taxon>
        <taxon>Multicrustacea</taxon>
        <taxon>Cirripedia</taxon>
        <taxon>Thoracica</taxon>
        <taxon>Thoracicalcarea</taxon>
        <taxon>Balanomorpha</taxon>
        <taxon>Balanoidea</taxon>
        <taxon>Balanidae</taxon>
        <taxon>Amphibalaninae</taxon>
        <taxon>Amphibalanus</taxon>
    </lineage>
</organism>
<evidence type="ECO:0000313" key="1">
    <source>
        <dbReference type="EMBL" id="KAF0295539.1"/>
    </source>
</evidence>
<dbReference type="AlphaFoldDB" id="A0A6A4VRJ9"/>
<keyword evidence="2" id="KW-1185">Reference proteome</keyword>
<dbReference type="Gene3D" id="3.30.40.10">
    <property type="entry name" value="Zinc/RING finger domain, C3HC4 (zinc finger)"/>
    <property type="match status" value="1"/>
</dbReference>
<sequence length="105" mass="11783">MTHGGEGCLRATSEFLGLREELVVVVTALRSQSHGAGEEEWKLWHLFSFCWTCLKEVEENSEFRIGGGLACPLCRTPARDAYRSVVLDELSEIIRSWEVKACASH</sequence>